<protein>
    <recommendedName>
        <fullName evidence="2">PiggyBac transposable element-derived protein domain-containing protein</fullName>
    </recommendedName>
</protein>
<evidence type="ECO:0008006" key="2">
    <source>
        <dbReference type="Google" id="ProtNLM"/>
    </source>
</evidence>
<proteinExistence type="predicted"/>
<feature type="non-terminal residue" evidence="1">
    <location>
        <position position="1"/>
    </location>
</feature>
<organism evidence="1">
    <name type="scientific">Cuerna arida</name>
    <dbReference type="NCBI Taxonomy" id="1464854"/>
    <lineage>
        <taxon>Eukaryota</taxon>
        <taxon>Metazoa</taxon>
        <taxon>Ecdysozoa</taxon>
        <taxon>Arthropoda</taxon>
        <taxon>Hexapoda</taxon>
        <taxon>Insecta</taxon>
        <taxon>Pterygota</taxon>
        <taxon>Neoptera</taxon>
        <taxon>Paraneoptera</taxon>
        <taxon>Hemiptera</taxon>
        <taxon>Auchenorrhyncha</taxon>
        <taxon>Membracoidea</taxon>
        <taxon>Cicadellidae</taxon>
        <taxon>Cicadellinae</taxon>
        <taxon>Proconiini</taxon>
        <taxon>Cuerna</taxon>
    </lineage>
</organism>
<gene>
    <name evidence="1" type="ORF">g.7404</name>
</gene>
<evidence type="ECO:0000313" key="1">
    <source>
        <dbReference type="EMBL" id="JAS54346.1"/>
    </source>
</evidence>
<accession>A0A1B6FVV9</accession>
<sequence length="109" mass="12805">IFFQMVDISTVNSFIIYSTFNENPLSTRFDFVHDLAMELIRPKLERRVAIPNLPRDLKAVLVDFFRKPQNNPDLDNRLPKRKTCSKCPSAKRRKTAYKWVVCCDPICLE</sequence>
<dbReference type="AlphaFoldDB" id="A0A1B6FVV9"/>
<dbReference type="EMBL" id="GECZ01015423">
    <property type="protein sequence ID" value="JAS54346.1"/>
    <property type="molecule type" value="Transcribed_RNA"/>
</dbReference>
<reference evidence="1" key="1">
    <citation type="submission" date="2015-11" db="EMBL/GenBank/DDBJ databases">
        <title>De novo transcriptome assembly of four potential Pierce s Disease insect vectors from Arizona vineyards.</title>
        <authorList>
            <person name="Tassone E.E."/>
        </authorList>
    </citation>
    <scope>NUCLEOTIDE SEQUENCE</scope>
</reference>
<name>A0A1B6FVV9_9HEMI</name>